<proteinExistence type="predicted"/>
<gene>
    <name evidence="1" type="ORF">SAMN05216234_14025</name>
</gene>
<reference evidence="1 2" key="1">
    <citation type="submission" date="2016-10" db="EMBL/GenBank/DDBJ databases">
        <authorList>
            <person name="de Groot N.N."/>
        </authorList>
    </citation>
    <scope>NUCLEOTIDE SEQUENCE [LARGE SCALE GENOMIC DNA]</scope>
    <source>
        <strain evidence="1 2">EP1-55-1</strain>
    </source>
</reference>
<evidence type="ECO:0000313" key="1">
    <source>
        <dbReference type="EMBL" id="SFP78368.1"/>
    </source>
</evidence>
<dbReference type="Proteomes" id="UP000199227">
    <property type="component" value="Unassembled WGS sequence"/>
</dbReference>
<accession>A0A1I5T5X3</accession>
<name>A0A1I5T5X3_9BACT</name>
<dbReference type="STRING" id="223786.SAMN05216234_14025"/>
<dbReference type="EMBL" id="FOXB01000040">
    <property type="protein sequence ID" value="SFP78368.1"/>
    <property type="molecule type" value="Genomic_DNA"/>
</dbReference>
<organism evidence="1 2">
    <name type="scientific">Hydrogenimonas thermophila</name>
    <dbReference type="NCBI Taxonomy" id="223786"/>
    <lineage>
        <taxon>Bacteria</taxon>
        <taxon>Pseudomonadati</taxon>
        <taxon>Campylobacterota</taxon>
        <taxon>Epsilonproteobacteria</taxon>
        <taxon>Campylobacterales</taxon>
        <taxon>Hydrogenimonadaceae</taxon>
        <taxon>Hydrogenimonas</taxon>
    </lineage>
</organism>
<evidence type="ECO:0008006" key="3">
    <source>
        <dbReference type="Google" id="ProtNLM"/>
    </source>
</evidence>
<keyword evidence="2" id="KW-1185">Reference proteome</keyword>
<dbReference type="AlphaFoldDB" id="A0A1I5T5X3"/>
<sequence>MLIAVLFTASVSAATVQCKIENERIYCTYHLDRSDNQNGKSVEFHWISPQSPKDDRIRHFNIPPRYGSVYDYRFLPGRAKGKWHVKVIDLDTNESVETAFIINSTDDSMFEED</sequence>
<evidence type="ECO:0000313" key="2">
    <source>
        <dbReference type="Proteomes" id="UP000199227"/>
    </source>
</evidence>
<protein>
    <recommendedName>
        <fullName evidence="3">DUF2914 domain-containing protein</fullName>
    </recommendedName>
</protein>